<dbReference type="Gene3D" id="3.90.550.10">
    <property type="entry name" value="Spore Coat Polysaccharide Biosynthesis Protein SpsA, Chain A"/>
    <property type="match status" value="1"/>
</dbReference>
<organism evidence="2 3">
    <name type="scientific">Ruegeria conchae</name>
    <dbReference type="NCBI Taxonomy" id="981384"/>
    <lineage>
        <taxon>Bacteria</taxon>
        <taxon>Pseudomonadati</taxon>
        <taxon>Pseudomonadota</taxon>
        <taxon>Alphaproteobacteria</taxon>
        <taxon>Rhodobacterales</taxon>
        <taxon>Roseobacteraceae</taxon>
        <taxon>Ruegeria</taxon>
    </lineage>
</organism>
<sequence>MSFLGRKRVRTSRKLSRWARFLRVLRKPGILFLTKKRKADLNSSIITAYDMLLSDGLEKTLSYLRRNDFYHSPGTTELFKAIAATNDVAWTENMNAWLKRHSHSVIRLKPGTDARFLRISFEDLPPVVGSQPKISVLMPTHNAETTIRLAVQSILQQTWRNLELIVVNDNSTDSTAKILAGLAQQEPRLKVLNNLVNVGPYVSKNRALAVASGDFITGHDADDLALPDRLERQVRPLLHDHSLVGAYGHMVRLDETGRPNYLSRIANHSFDGILRRAMISLMLRREVFSLVGYWDSVRFGADMEFLARVERAFPNSVVEDRACTMLCLNEKGSLTNNPASGISNRDGPSQIRVEYRDSWKKWHQEHRNEILYRSFSNLTREFEAPEGMVIPQSDILKVQG</sequence>
<keyword evidence="2" id="KW-0808">Transferase</keyword>
<gene>
    <name evidence="2" type="ORF">CLV75_2931</name>
</gene>
<dbReference type="PANTHER" id="PTHR43685:SF11">
    <property type="entry name" value="GLYCOSYLTRANSFERASE TAGX-RELATED"/>
    <property type="match status" value="1"/>
</dbReference>
<name>A0A497ZEY8_9RHOB</name>
<dbReference type="STRING" id="981384.GCA_000192475_00705"/>
<protein>
    <submittedName>
        <fullName evidence="2">Glycosyltransferase involved in cell wall biosynthesis</fullName>
    </submittedName>
</protein>
<feature type="domain" description="Glycosyltransferase 2-like" evidence="1">
    <location>
        <begin position="135"/>
        <end position="270"/>
    </location>
</feature>
<dbReference type="RefSeq" id="WP_139056628.1">
    <property type="nucleotide sequence ID" value="NZ_AEYW01000022.1"/>
</dbReference>
<dbReference type="InterPro" id="IPR050834">
    <property type="entry name" value="Glycosyltransf_2"/>
</dbReference>
<comment type="caution">
    <text evidence="2">The sequence shown here is derived from an EMBL/GenBank/DDBJ whole genome shotgun (WGS) entry which is preliminary data.</text>
</comment>
<dbReference type="GO" id="GO:0016740">
    <property type="term" value="F:transferase activity"/>
    <property type="evidence" value="ECO:0007669"/>
    <property type="project" value="UniProtKB-KW"/>
</dbReference>
<dbReference type="AlphaFoldDB" id="A0A497ZEY8"/>
<dbReference type="CDD" id="cd00761">
    <property type="entry name" value="Glyco_tranf_GTA_type"/>
    <property type="match status" value="1"/>
</dbReference>
<proteinExistence type="predicted"/>
<accession>A0A497ZEY8</accession>
<evidence type="ECO:0000313" key="3">
    <source>
        <dbReference type="Proteomes" id="UP000271700"/>
    </source>
</evidence>
<dbReference type="PANTHER" id="PTHR43685">
    <property type="entry name" value="GLYCOSYLTRANSFERASE"/>
    <property type="match status" value="1"/>
</dbReference>
<dbReference type="Pfam" id="PF00535">
    <property type="entry name" value="Glycos_transf_2"/>
    <property type="match status" value="1"/>
</dbReference>
<evidence type="ECO:0000259" key="1">
    <source>
        <dbReference type="Pfam" id="PF00535"/>
    </source>
</evidence>
<dbReference type="SUPFAM" id="SSF53448">
    <property type="entry name" value="Nucleotide-diphospho-sugar transferases"/>
    <property type="match status" value="1"/>
</dbReference>
<dbReference type="Proteomes" id="UP000271700">
    <property type="component" value="Unassembled WGS sequence"/>
</dbReference>
<dbReference type="EMBL" id="RCCT01000004">
    <property type="protein sequence ID" value="RLK03556.1"/>
    <property type="molecule type" value="Genomic_DNA"/>
</dbReference>
<dbReference type="InterPro" id="IPR001173">
    <property type="entry name" value="Glyco_trans_2-like"/>
</dbReference>
<evidence type="ECO:0000313" key="2">
    <source>
        <dbReference type="EMBL" id="RLK03556.1"/>
    </source>
</evidence>
<reference evidence="2 3" key="1">
    <citation type="submission" date="2018-10" db="EMBL/GenBank/DDBJ databases">
        <title>Genomic Encyclopedia of Archaeal and Bacterial Type Strains, Phase II (KMG-II): from individual species to whole genera.</title>
        <authorList>
            <person name="Goeker M."/>
        </authorList>
    </citation>
    <scope>NUCLEOTIDE SEQUENCE [LARGE SCALE GENOMIC DNA]</scope>
    <source>
        <strain evidence="2 3">DSM 29317</strain>
    </source>
</reference>
<dbReference type="OrthoDB" id="7527830at2"/>
<keyword evidence="3" id="KW-1185">Reference proteome</keyword>
<dbReference type="InterPro" id="IPR029044">
    <property type="entry name" value="Nucleotide-diphossugar_trans"/>
</dbReference>